<proteinExistence type="inferred from homology"/>
<dbReference type="Pfam" id="PF01478">
    <property type="entry name" value="Peptidase_A24"/>
    <property type="match status" value="1"/>
</dbReference>
<evidence type="ECO:0000256" key="5">
    <source>
        <dbReference type="ARBA" id="ARBA00022692"/>
    </source>
</evidence>
<feature type="transmembrane region" description="Helical" evidence="10">
    <location>
        <begin position="102"/>
        <end position="119"/>
    </location>
</feature>
<dbReference type="EC" id="3.4.23.43" evidence="9"/>
<evidence type="ECO:0000256" key="10">
    <source>
        <dbReference type="SAM" id="Phobius"/>
    </source>
</evidence>
<keyword evidence="9" id="KW-0378">Hydrolase</keyword>
<dbReference type="GO" id="GO:0005886">
    <property type="term" value="C:plasma membrane"/>
    <property type="evidence" value="ECO:0007669"/>
    <property type="project" value="UniProtKB-SubCell"/>
</dbReference>
<keyword evidence="9" id="KW-0808">Transferase</keyword>
<gene>
    <name evidence="13" type="ORF">HYZ11_04070</name>
</gene>
<keyword evidence="9" id="KW-0489">Methyltransferase</keyword>
<evidence type="ECO:0000256" key="2">
    <source>
        <dbReference type="ARBA" id="ARBA00005801"/>
    </source>
</evidence>
<feature type="transmembrane region" description="Helical" evidence="10">
    <location>
        <begin position="73"/>
        <end position="96"/>
    </location>
</feature>
<comment type="catalytic activity">
    <reaction evidence="9">
        <text>Typically cleaves a -Gly-|-Phe- bond to release an N-terminal, basic peptide of 5-8 residues from type IV prepilin, and then N-methylates the new N-terminal amino group, the methyl donor being S-adenosyl-L-methionine.</text>
        <dbReference type="EC" id="3.4.23.43"/>
    </reaction>
</comment>
<dbReference type="AlphaFoldDB" id="A0A932MMJ6"/>
<evidence type="ECO:0000313" key="13">
    <source>
        <dbReference type="EMBL" id="MBI3126763.1"/>
    </source>
</evidence>
<reference evidence="13" key="1">
    <citation type="submission" date="2020-07" db="EMBL/GenBank/DDBJ databases">
        <title>Huge and variable diversity of episymbiotic CPR bacteria and DPANN archaea in groundwater ecosystems.</title>
        <authorList>
            <person name="He C.Y."/>
            <person name="Keren R."/>
            <person name="Whittaker M."/>
            <person name="Farag I.F."/>
            <person name="Doudna J."/>
            <person name="Cate J.H.D."/>
            <person name="Banfield J.F."/>
        </authorList>
    </citation>
    <scope>NUCLEOTIDE SEQUENCE</scope>
    <source>
        <strain evidence="13">NC_groundwater_763_Ag_S-0.2um_68_21</strain>
    </source>
</reference>
<feature type="transmembrane region" description="Helical" evidence="10">
    <location>
        <begin position="126"/>
        <end position="144"/>
    </location>
</feature>
<keyword evidence="3" id="KW-1003">Cell membrane</keyword>
<feature type="transmembrane region" description="Helical" evidence="10">
    <location>
        <begin position="150"/>
        <end position="167"/>
    </location>
</feature>
<feature type="transmembrane region" description="Helical" evidence="10">
    <location>
        <begin position="187"/>
        <end position="220"/>
    </location>
</feature>
<dbReference type="GO" id="GO:0006465">
    <property type="term" value="P:signal peptide processing"/>
    <property type="evidence" value="ECO:0007669"/>
    <property type="project" value="TreeGrafter"/>
</dbReference>
<feature type="domain" description="Prepilin peptidase A24 N-terminal" evidence="12">
    <location>
        <begin position="15"/>
        <end position="95"/>
    </location>
</feature>
<evidence type="ECO:0000256" key="6">
    <source>
        <dbReference type="ARBA" id="ARBA00022989"/>
    </source>
</evidence>
<dbReference type="Proteomes" id="UP000782312">
    <property type="component" value="Unassembled WGS sequence"/>
</dbReference>
<dbReference type="EMBL" id="JACPUR010000011">
    <property type="protein sequence ID" value="MBI3126763.1"/>
    <property type="molecule type" value="Genomic_DNA"/>
</dbReference>
<evidence type="ECO:0000256" key="3">
    <source>
        <dbReference type="ARBA" id="ARBA00022475"/>
    </source>
</evidence>
<protein>
    <recommendedName>
        <fullName evidence="9">Prepilin leader peptidase/N-methyltransferase</fullName>
        <ecNumber evidence="9">2.1.1.-</ecNumber>
        <ecNumber evidence="9">3.4.23.43</ecNumber>
    </recommendedName>
</protein>
<evidence type="ECO:0000313" key="14">
    <source>
        <dbReference type="Proteomes" id="UP000782312"/>
    </source>
</evidence>
<dbReference type="GO" id="GO:0004190">
    <property type="term" value="F:aspartic-type endopeptidase activity"/>
    <property type="evidence" value="ECO:0007669"/>
    <property type="project" value="UniProtKB-EC"/>
</dbReference>
<comment type="similarity">
    <text evidence="2 8">Belongs to the peptidase A24 family.</text>
</comment>
<keyword evidence="5 9" id="KW-0812">Transmembrane</keyword>
<evidence type="ECO:0000256" key="8">
    <source>
        <dbReference type="RuleBase" id="RU003793"/>
    </source>
</evidence>
<dbReference type="GO" id="GO:0008168">
    <property type="term" value="F:methyltransferase activity"/>
    <property type="evidence" value="ECO:0007669"/>
    <property type="project" value="UniProtKB-KW"/>
</dbReference>
<accession>A0A932MMJ6</accession>
<feature type="domain" description="Prepilin type IV endopeptidase peptidase" evidence="11">
    <location>
        <begin position="109"/>
        <end position="216"/>
    </location>
</feature>
<dbReference type="InterPro" id="IPR014032">
    <property type="entry name" value="Peptidase_A24A_bac"/>
</dbReference>
<evidence type="ECO:0000256" key="1">
    <source>
        <dbReference type="ARBA" id="ARBA00004429"/>
    </source>
</evidence>
<dbReference type="InterPro" id="IPR050882">
    <property type="entry name" value="Prepilin_peptidase/N-MTase"/>
</dbReference>
<evidence type="ECO:0000259" key="12">
    <source>
        <dbReference type="Pfam" id="PF06750"/>
    </source>
</evidence>
<dbReference type="InterPro" id="IPR000045">
    <property type="entry name" value="Prepilin_IV_endopep_pep"/>
</dbReference>
<dbReference type="PANTHER" id="PTHR30487:SF0">
    <property type="entry name" value="PREPILIN LEADER PEPTIDASE_N-METHYLTRANSFERASE-RELATED"/>
    <property type="match status" value="1"/>
</dbReference>
<feature type="transmembrane region" description="Helical" evidence="10">
    <location>
        <begin position="6"/>
        <end position="27"/>
    </location>
</feature>
<keyword evidence="7 10" id="KW-0472">Membrane</keyword>
<comment type="function">
    <text evidence="9">Plays an essential role in type IV pili and type II pseudopili formation by proteolytically removing the leader sequence from substrate proteins and subsequently monomethylating the alpha-amino group of the newly exposed N-terminal phenylalanine.</text>
</comment>
<keyword evidence="9" id="KW-0511">Multifunctional enzyme</keyword>
<evidence type="ECO:0000256" key="4">
    <source>
        <dbReference type="ARBA" id="ARBA00022519"/>
    </source>
</evidence>
<dbReference type="InterPro" id="IPR010627">
    <property type="entry name" value="Prepilin_pept_A24_N"/>
</dbReference>
<organism evidence="13 14">
    <name type="scientific">Tectimicrobiota bacterium</name>
    <dbReference type="NCBI Taxonomy" id="2528274"/>
    <lineage>
        <taxon>Bacteria</taxon>
        <taxon>Pseudomonadati</taxon>
        <taxon>Nitrospinota/Tectimicrobiota group</taxon>
        <taxon>Candidatus Tectimicrobiota</taxon>
    </lineage>
</organism>
<dbReference type="PANTHER" id="PTHR30487">
    <property type="entry name" value="TYPE 4 PREPILIN-LIKE PROTEINS LEADER PEPTIDE-PROCESSING ENZYME"/>
    <property type="match status" value="1"/>
</dbReference>
<evidence type="ECO:0000256" key="9">
    <source>
        <dbReference type="RuleBase" id="RU003794"/>
    </source>
</evidence>
<keyword evidence="6 10" id="KW-1133">Transmembrane helix</keyword>
<comment type="caution">
    <text evidence="13">The sequence shown here is derived from an EMBL/GenBank/DDBJ whole genome shotgun (WGS) entry which is preliminary data.</text>
</comment>
<feature type="transmembrane region" description="Helical" evidence="10">
    <location>
        <begin position="232"/>
        <end position="253"/>
    </location>
</feature>
<keyword evidence="9" id="KW-0645">Protease</keyword>
<dbReference type="Gene3D" id="1.20.120.1220">
    <property type="match status" value="1"/>
</dbReference>
<evidence type="ECO:0000259" key="11">
    <source>
        <dbReference type="Pfam" id="PF01478"/>
    </source>
</evidence>
<dbReference type="GO" id="GO:0032259">
    <property type="term" value="P:methylation"/>
    <property type="evidence" value="ECO:0007669"/>
    <property type="project" value="UniProtKB-KW"/>
</dbReference>
<dbReference type="EC" id="2.1.1.-" evidence="9"/>
<dbReference type="Pfam" id="PF06750">
    <property type="entry name" value="A24_N_bact"/>
    <property type="match status" value="1"/>
</dbReference>
<sequence length="258" mass="26134">MAAGELLRLAFAAALGLCAGSFLGTCIERVPRGLSVLRPRSRCEGCGAPLGPAELVPVLSYLLQRGRCRRCGAAIGAGHLLAELGAAALAVAAYLQEGFSPEFFRTFGLACVFLAVAAVDLRHRIIPDGFVAAGLLAAFLGAPLPGPPTLLGAGLGLIAGGGGFFLVREAYRRLRGREGMGAGDVKLAALMGAALGPGGWLAAVLLASAAGTAVGLGLVLAGRATWTSALPFGAFLAGASLLMLFCLPCLFFFSSSFQ</sequence>
<name>A0A932MMJ6_UNCTE</name>
<dbReference type="PRINTS" id="PR00864">
    <property type="entry name" value="PREPILNPTASE"/>
</dbReference>
<keyword evidence="4" id="KW-0997">Cell inner membrane</keyword>
<comment type="subcellular location">
    <subcellularLocation>
        <location evidence="1">Cell inner membrane</location>
        <topology evidence="1">Multi-pass membrane protein</topology>
    </subcellularLocation>
    <subcellularLocation>
        <location evidence="9">Cell membrane</location>
        <topology evidence="9">Multi-pass membrane protein</topology>
    </subcellularLocation>
</comment>
<evidence type="ECO:0000256" key="7">
    <source>
        <dbReference type="ARBA" id="ARBA00023136"/>
    </source>
</evidence>